<dbReference type="SUPFAM" id="SSF53098">
    <property type="entry name" value="Ribonuclease H-like"/>
    <property type="match status" value="1"/>
</dbReference>
<gene>
    <name evidence="3" type="ORF">ACFPN9_30300</name>
</gene>
<dbReference type="Proteomes" id="UP001596060">
    <property type="component" value="Unassembled WGS sequence"/>
</dbReference>
<feature type="domain" description="ExoI SH3-like" evidence="1">
    <location>
        <begin position="1"/>
        <end position="133"/>
    </location>
</feature>
<feature type="domain" description="ExoI C-terminal" evidence="2">
    <location>
        <begin position="138"/>
        <end position="262"/>
    </location>
</feature>
<sequence>MMLDNADKATPNRMLAGGEVLLLGGASKLSPIVGITPNPTVATSWATVDLTIDPASYLNGSAEEIAKLLSGPGPRPVRLVRTNAQPILLAYAQGCHALPPDLRDDVLYHERAAYVRDHAGFRSSLAAAMANRFADREPSPYPEASLYGGGFLSTEDARLSARWHASPWQDRPAIAAQFRDERLKAFANRLMLLEASQDMSPVAWQKGQAWLRERLTTEAAVPWLTLPMALRQVGELRAGLAEDEVGRRTHLDEIDRWLRQRSQYFQLAV</sequence>
<comment type="caution">
    <text evidence="3">The sequence shown here is derived from an EMBL/GenBank/DDBJ whole genome shotgun (WGS) entry which is preliminary data.</text>
</comment>
<dbReference type="InterPro" id="IPR058561">
    <property type="entry name" value="Exonuc_1_C"/>
</dbReference>
<protein>
    <submittedName>
        <fullName evidence="3">Uncharacterized protein</fullName>
    </submittedName>
</protein>
<dbReference type="Pfam" id="PF26016">
    <property type="entry name" value="ExoI_C"/>
    <property type="match status" value="1"/>
</dbReference>
<keyword evidence="4" id="KW-1185">Reference proteome</keyword>
<name>A0ABW0PA46_9HYPH</name>
<proteinExistence type="predicted"/>
<evidence type="ECO:0000313" key="3">
    <source>
        <dbReference type="EMBL" id="MFC5509504.1"/>
    </source>
</evidence>
<organism evidence="3 4">
    <name type="scientific">Bosea massiliensis</name>
    <dbReference type="NCBI Taxonomy" id="151419"/>
    <lineage>
        <taxon>Bacteria</taxon>
        <taxon>Pseudomonadati</taxon>
        <taxon>Pseudomonadota</taxon>
        <taxon>Alphaproteobacteria</taxon>
        <taxon>Hyphomicrobiales</taxon>
        <taxon>Boseaceae</taxon>
        <taxon>Bosea</taxon>
    </lineage>
</organism>
<dbReference type="InterPro" id="IPR034747">
    <property type="entry name" value="EXOI_SH3"/>
</dbReference>
<evidence type="ECO:0000313" key="4">
    <source>
        <dbReference type="Proteomes" id="UP001596060"/>
    </source>
</evidence>
<evidence type="ECO:0000259" key="2">
    <source>
        <dbReference type="PROSITE" id="PS51785"/>
    </source>
</evidence>
<dbReference type="PROSITE" id="PS51784">
    <property type="entry name" value="EXOI_SH3"/>
    <property type="match status" value="1"/>
</dbReference>
<dbReference type="RefSeq" id="WP_067990725.1">
    <property type="nucleotide sequence ID" value="NZ_JBHSLU010000167.1"/>
</dbReference>
<accession>A0ABW0PA46</accession>
<dbReference type="InterPro" id="IPR012337">
    <property type="entry name" value="RNaseH-like_sf"/>
</dbReference>
<reference evidence="4" key="1">
    <citation type="journal article" date="2019" name="Int. J. Syst. Evol. Microbiol.">
        <title>The Global Catalogue of Microorganisms (GCM) 10K type strain sequencing project: providing services to taxonomists for standard genome sequencing and annotation.</title>
        <authorList>
            <consortium name="The Broad Institute Genomics Platform"/>
            <consortium name="The Broad Institute Genome Sequencing Center for Infectious Disease"/>
            <person name="Wu L."/>
            <person name="Ma J."/>
        </authorList>
    </citation>
    <scope>NUCLEOTIDE SEQUENCE [LARGE SCALE GENOMIC DNA]</scope>
    <source>
        <strain evidence="4">CCUG 43117</strain>
    </source>
</reference>
<dbReference type="PROSITE" id="PS51785">
    <property type="entry name" value="EXOI_C"/>
    <property type="match status" value="1"/>
</dbReference>
<dbReference type="Gene3D" id="1.20.1280.70">
    <property type="entry name" value="Exonuclease ExoI, domain 3"/>
    <property type="match status" value="1"/>
</dbReference>
<dbReference type="EMBL" id="JBHSLU010000167">
    <property type="protein sequence ID" value="MFC5509504.1"/>
    <property type="molecule type" value="Genomic_DNA"/>
</dbReference>
<evidence type="ECO:0000259" key="1">
    <source>
        <dbReference type="PROSITE" id="PS51784"/>
    </source>
</evidence>